<feature type="compositionally biased region" description="Basic and acidic residues" evidence="2">
    <location>
        <begin position="53"/>
        <end position="104"/>
    </location>
</feature>
<feature type="compositionally biased region" description="Basic and acidic residues" evidence="2">
    <location>
        <begin position="492"/>
        <end position="517"/>
    </location>
</feature>
<accession>A0A196SKJ9</accession>
<gene>
    <name evidence="4" type="ORF">AV274_1827</name>
</gene>
<dbReference type="SUPFAM" id="SSF48371">
    <property type="entry name" value="ARM repeat"/>
    <property type="match status" value="1"/>
</dbReference>
<feature type="compositionally biased region" description="Polar residues" evidence="2">
    <location>
        <begin position="518"/>
        <end position="531"/>
    </location>
</feature>
<name>A0A196SKJ9_BLAHN</name>
<feature type="region of interest" description="Disordered" evidence="2">
    <location>
        <begin position="53"/>
        <end position="116"/>
    </location>
</feature>
<evidence type="ECO:0000259" key="3">
    <source>
        <dbReference type="Pfam" id="PF12830"/>
    </source>
</evidence>
<evidence type="ECO:0000313" key="5">
    <source>
        <dbReference type="Proteomes" id="UP000078348"/>
    </source>
</evidence>
<evidence type="ECO:0000256" key="2">
    <source>
        <dbReference type="SAM" id="MobiDB-lite"/>
    </source>
</evidence>
<keyword evidence="1" id="KW-0175">Coiled coil</keyword>
<dbReference type="AlphaFoldDB" id="A0A196SKJ9"/>
<sequence>MKDCWDDCCPRCGTHIQPTQSLCRRCSECSEEKEKSVVEGKCVVEKEKRVMEEEKEKCAMEEEKEKSVMEEKENVMEEEKENVMEEKEKSMMEEKENVKEEKDNTSNTETDTDREVKEERQQLLRLLNVACYSHDGTLWRACRATYLLQWESLDHADKKRRTTATLPSLSQTLSVATPSTPHPQTPLPPAFAARLLTRAIIAHSPAMKSVPHTLAFLLSFLHHPSTRFQLAALSSLHSLLANAPSLFSQPSILRSLASMLRSPFPSTLAHTLDILLLQPRTALAHFPLYRSAALIALKQDSKAVRVKALRLLSAVLHLLLQHQPQYSQQALQLLQCCVKHTVTESVPIIKQHGHRCLQLLWSPHTPALLPLQQALITLLQENRHSLVPQDSALYDELCAALAQPPTVASIGSFIDSTFTQYAQTRQEVHLRVLHCLLEVGAPRCDAVCAMIDALLPEETEESGTAAVWALKDVAALLKKAGNVMENQVEVQKANEEEKKEGGMENQKEEQVQKKDTNVKNQNDNQPQNQLTDRLETYQKRVARRLKETDSVEGIEACVQCLCLMAERMDKIGAISDILDECLDTLENEKEEKEQLRSVTIMGCVYEGMNRSLYMQLLQTNCNRAGRAQFESAAGLCVPLFSNTHSPLSIQYYALRAFLQCVLHNPGAINAPELLQILDMMKPDHAERAVIAVRCVFEFIKRVPAVLESPASSFPQTTTPVAVQQEEEPCEVYDWLPSIIRSLSPSIKALCYCSNAEILSYTLSFLLLTIQQGLVYGVNWVEPVIRHATSPNRTIRKLAERVLQVIIQHCSAVIALRLAFAVNHHLAVAEGDATPQQLFFCYHTLRESNQREGDHFLQSLITVGFDEAKCDLHSMMEMARYCSLLPGITKHGMSEMLQTMEERMRTLRNKAENDLCTFDENSFNDAFFQQHIREEHVQQTVIACSEAFLLSLLHDHFTARIKTWEKQGWDAHPKGIAVPDCIRNATEEANAALEVIELFRKEGMKEGGGKEHAPRMKKTKTSKKRRHEEDSDYCE</sequence>
<feature type="region of interest" description="Disordered" evidence="2">
    <location>
        <begin position="491"/>
        <end position="533"/>
    </location>
</feature>
<feature type="compositionally biased region" description="Basic residues" evidence="2">
    <location>
        <begin position="1014"/>
        <end position="1025"/>
    </location>
</feature>
<proteinExistence type="predicted"/>
<feature type="region of interest" description="Disordered" evidence="2">
    <location>
        <begin position="1002"/>
        <end position="1034"/>
    </location>
</feature>
<reference evidence="4 5" key="1">
    <citation type="submission" date="2016-05" db="EMBL/GenBank/DDBJ databases">
        <title>Nuclear genome of Blastocystis sp. subtype 1 NandII.</title>
        <authorList>
            <person name="Gentekaki E."/>
            <person name="Curtis B."/>
            <person name="Stairs C."/>
            <person name="Eme L."/>
            <person name="Herman E."/>
            <person name="Klimes V."/>
            <person name="Arias M.C."/>
            <person name="Elias M."/>
            <person name="Hilliou F."/>
            <person name="Klute M."/>
            <person name="Malik S.-B."/>
            <person name="Pightling A."/>
            <person name="Rachubinski R."/>
            <person name="Salas D."/>
            <person name="Schlacht A."/>
            <person name="Suga H."/>
            <person name="Archibald J."/>
            <person name="Ball S.G."/>
            <person name="Clark G."/>
            <person name="Dacks J."/>
            <person name="Van Der Giezen M."/>
            <person name="Tsaousis A."/>
            <person name="Roger A."/>
        </authorList>
    </citation>
    <scope>NUCLEOTIDE SEQUENCE [LARGE SCALE GENOMIC DNA]</scope>
    <source>
        <strain evidence="5">ATCC 50177 / NandII</strain>
    </source>
</reference>
<protein>
    <recommendedName>
        <fullName evidence="3">Sister chromatid cohesion C-terminal domain-containing protein</fullName>
    </recommendedName>
</protein>
<comment type="caution">
    <text evidence="4">The sequence shown here is derived from an EMBL/GenBank/DDBJ whole genome shotgun (WGS) entry which is preliminary data.</text>
</comment>
<dbReference type="Pfam" id="PF12830">
    <property type="entry name" value="Nipped-B_C"/>
    <property type="match status" value="1"/>
</dbReference>
<evidence type="ECO:0000256" key="1">
    <source>
        <dbReference type="SAM" id="Coils"/>
    </source>
</evidence>
<dbReference type="InterPro" id="IPR024986">
    <property type="entry name" value="Nipped-B_C"/>
</dbReference>
<keyword evidence="5" id="KW-1185">Reference proteome</keyword>
<feature type="domain" description="Sister chromatid cohesion C-terminal" evidence="3">
    <location>
        <begin position="740"/>
        <end position="881"/>
    </location>
</feature>
<dbReference type="InterPro" id="IPR016024">
    <property type="entry name" value="ARM-type_fold"/>
</dbReference>
<dbReference type="EMBL" id="LXWW01000079">
    <property type="protein sequence ID" value="OAO16449.1"/>
    <property type="molecule type" value="Genomic_DNA"/>
</dbReference>
<organism evidence="4 5">
    <name type="scientific">Blastocystis sp. subtype 1 (strain ATCC 50177 / NandII)</name>
    <dbReference type="NCBI Taxonomy" id="478820"/>
    <lineage>
        <taxon>Eukaryota</taxon>
        <taxon>Sar</taxon>
        <taxon>Stramenopiles</taxon>
        <taxon>Bigyra</taxon>
        <taxon>Opalozoa</taxon>
        <taxon>Opalinata</taxon>
        <taxon>Blastocystidae</taxon>
        <taxon>Blastocystis</taxon>
    </lineage>
</organism>
<dbReference type="Proteomes" id="UP000078348">
    <property type="component" value="Unassembled WGS sequence"/>
</dbReference>
<feature type="coiled-coil region" evidence="1">
    <location>
        <begin position="889"/>
        <end position="916"/>
    </location>
</feature>
<feature type="compositionally biased region" description="Basic and acidic residues" evidence="2">
    <location>
        <begin position="1002"/>
        <end position="1013"/>
    </location>
</feature>
<evidence type="ECO:0000313" key="4">
    <source>
        <dbReference type="EMBL" id="OAO16449.1"/>
    </source>
</evidence>